<evidence type="ECO:0000259" key="2">
    <source>
        <dbReference type="Pfam" id="PF07727"/>
    </source>
</evidence>
<dbReference type="Pfam" id="PF07727">
    <property type="entry name" value="RVT_2"/>
    <property type="match status" value="1"/>
</dbReference>
<evidence type="ECO:0000259" key="3">
    <source>
        <dbReference type="Pfam" id="PF13976"/>
    </source>
</evidence>
<dbReference type="InterPro" id="IPR025724">
    <property type="entry name" value="GAG-pre-integrase_dom"/>
</dbReference>
<comment type="caution">
    <text evidence="4">The sequence shown here is derived from an EMBL/GenBank/DDBJ whole genome shotgun (WGS) entry which is preliminary data.</text>
</comment>
<feature type="region of interest" description="Disordered" evidence="1">
    <location>
        <begin position="322"/>
        <end position="375"/>
    </location>
</feature>
<sequence>MPNLEDITDPTIVINMALALMAKAFKLKYSTPTNNNQRISSNPRNRQIAQPGMNMGQDRQMQMVGGNGRNQFRQYVGQNIRHQNGYNAIQNVENQIPNGKGNLVAARVEAATADLDEIKEVNSNCILMASLQQASTSGTQTNKAPVYDSDGSAEVHNNDNCYDNEIFNMFTQEEQYTEQLEPIPQPHQVLQNANNVIFEVSSVEQNGGTVEQHPADVEETHVLYDSLYNNLAIEVEKVNTAVNPLPKSTVFPKVSETHALSKPVTSNLIPPPQESKVMKNDKVIAPGMFRIYPFKPSTEEKHVPKKVRANVRTNPITISQPPVITKKVVNSDPNNLSSTGVDNTAKTRMPQPRSNTKNDRVPSASKSSCSKNKEVEVEEYPRNLLLSKNKKHMSSECNNVKVATQNVKAMVVCAMCKQCLISTNHDFLGTVRFGNDHVVAILGFDDLQWGNILITRFYFVEGLGNNLFSVGQFCNSNLEVAFGRNTCFVKNLKGVDLLKGNRTANLYNINLHEMASASLICFMARATSTKSWLWHQRLSHLNFDTINDLAKHDLVTGLLKFKYHKEHLCPSCKQGKSKRASHPPKPVPNSKQRLHLLHMDLFGPMRITSINGKQKLDISFLHVFGALYYPKIDREDIGKLGAKAMAFEQSSLKLGIQSMTCGQISSRLDLTYASSTITTQQPTKGKLGLLFEAMYDDYIVDQPSATLRTSSAAQAPLVLVPAPDNITPFILKWLFKNKHDEENSVIQNKTRLVVRGYRQEEGIDFKESFASVSRMEAIRLFLAYATHKSFNVFQMDVKTTLLHGTLKEDMYVCQLEGFIDADHPCHVYKLNKALYGLKQAPRAWYDELSTFLLQNYFFKGTIDPTLFIRRFNEDILVVQFYVDDIIFGYTHPRPNIVHATCLCTRYQAKPTKKHLKEVKRIFCYLWGTINTGLWYTKDSRFELTGFLDADYTGCKDTFKSTSGGAQFLSEMLVSWSSKKQDFTALSTAKAEYVSIFACCAQVLWMRTQLTDYGFHFNNIPISCDLKLAIAISCNLVQHSQIKHIIVRYYFIKEHVENGTDIANITRKEPKTGQKQTREQIEYARARNYQEKST</sequence>
<feature type="domain" description="Reverse transcriptase Ty1/copia-type" evidence="2">
    <location>
        <begin position="719"/>
        <end position="887"/>
    </location>
</feature>
<dbReference type="EMBL" id="BKCJ010025694">
    <property type="protein sequence ID" value="GEV51201.1"/>
    <property type="molecule type" value="Genomic_DNA"/>
</dbReference>
<feature type="domain" description="GAG-pre-integrase" evidence="3">
    <location>
        <begin position="505"/>
        <end position="577"/>
    </location>
</feature>
<dbReference type="Pfam" id="PF13976">
    <property type="entry name" value="gag_pre-integrs"/>
    <property type="match status" value="1"/>
</dbReference>
<dbReference type="CDD" id="cd09272">
    <property type="entry name" value="RNase_HI_RT_Ty1"/>
    <property type="match status" value="1"/>
</dbReference>
<protein>
    <submittedName>
        <fullName evidence="4">Copia protein</fullName>
    </submittedName>
</protein>
<reference evidence="4" key="1">
    <citation type="journal article" date="2019" name="Sci. Rep.">
        <title>Draft genome of Tanacetum cinerariifolium, the natural source of mosquito coil.</title>
        <authorList>
            <person name="Yamashiro T."/>
            <person name="Shiraishi A."/>
            <person name="Satake H."/>
            <person name="Nakayama K."/>
        </authorList>
    </citation>
    <scope>NUCLEOTIDE SEQUENCE</scope>
</reference>
<feature type="compositionally biased region" description="Polar residues" evidence="1">
    <location>
        <begin position="331"/>
        <end position="346"/>
    </location>
</feature>
<name>A0A699GP51_TANCI</name>
<feature type="region of interest" description="Disordered" evidence="1">
    <location>
        <begin position="32"/>
        <end position="51"/>
    </location>
</feature>
<evidence type="ECO:0000256" key="1">
    <source>
        <dbReference type="SAM" id="MobiDB-lite"/>
    </source>
</evidence>
<feature type="compositionally biased region" description="Polar residues" evidence="1">
    <location>
        <begin position="32"/>
        <end position="48"/>
    </location>
</feature>
<dbReference type="InterPro" id="IPR013103">
    <property type="entry name" value="RVT_2"/>
</dbReference>
<organism evidence="4">
    <name type="scientific">Tanacetum cinerariifolium</name>
    <name type="common">Dalmatian daisy</name>
    <name type="synonym">Chrysanthemum cinerariifolium</name>
    <dbReference type="NCBI Taxonomy" id="118510"/>
    <lineage>
        <taxon>Eukaryota</taxon>
        <taxon>Viridiplantae</taxon>
        <taxon>Streptophyta</taxon>
        <taxon>Embryophyta</taxon>
        <taxon>Tracheophyta</taxon>
        <taxon>Spermatophyta</taxon>
        <taxon>Magnoliopsida</taxon>
        <taxon>eudicotyledons</taxon>
        <taxon>Gunneridae</taxon>
        <taxon>Pentapetalae</taxon>
        <taxon>asterids</taxon>
        <taxon>campanulids</taxon>
        <taxon>Asterales</taxon>
        <taxon>Asteraceae</taxon>
        <taxon>Asteroideae</taxon>
        <taxon>Anthemideae</taxon>
        <taxon>Anthemidinae</taxon>
        <taxon>Tanacetum</taxon>
    </lineage>
</organism>
<dbReference type="PANTHER" id="PTHR11439:SF495">
    <property type="entry name" value="REVERSE TRANSCRIPTASE, RNA-DEPENDENT DNA POLYMERASE-RELATED"/>
    <property type="match status" value="1"/>
</dbReference>
<dbReference type="PANTHER" id="PTHR11439">
    <property type="entry name" value="GAG-POL-RELATED RETROTRANSPOSON"/>
    <property type="match status" value="1"/>
</dbReference>
<proteinExistence type="predicted"/>
<dbReference type="AlphaFoldDB" id="A0A699GP51"/>
<evidence type="ECO:0000313" key="4">
    <source>
        <dbReference type="EMBL" id="GEV51201.1"/>
    </source>
</evidence>
<dbReference type="InterPro" id="IPR043502">
    <property type="entry name" value="DNA/RNA_pol_sf"/>
</dbReference>
<gene>
    <name evidence="4" type="ORF">Tci_123178</name>
</gene>
<dbReference type="SUPFAM" id="SSF56672">
    <property type="entry name" value="DNA/RNA polymerases"/>
    <property type="match status" value="1"/>
</dbReference>
<accession>A0A699GP51</accession>